<proteinExistence type="predicted"/>
<evidence type="ECO:0000313" key="1">
    <source>
        <dbReference type="EMBL" id="CZY06146.1"/>
    </source>
</evidence>
<accession>A0A822X4T8</accession>
<protein>
    <submittedName>
        <fullName evidence="1">Uncharacterized protein</fullName>
    </submittedName>
</protein>
<dbReference type="EMBL" id="FJYW01000010">
    <property type="protein sequence ID" value="CZY06146.1"/>
    <property type="molecule type" value="Genomic_DNA"/>
</dbReference>
<comment type="caution">
    <text evidence="1">The sequence shown here is derived from an EMBL/GenBank/DDBJ whole genome shotgun (WGS) entry which is preliminary data.</text>
</comment>
<evidence type="ECO:0000313" key="2">
    <source>
        <dbReference type="Proteomes" id="UP000076205"/>
    </source>
</evidence>
<dbReference type="AlphaFoldDB" id="A0A822X4T8"/>
<organism evidence="1 2">
    <name type="scientific">Enterobacter hormaechei</name>
    <dbReference type="NCBI Taxonomy" id="158836"/>
    <lineage>
        <taxon>Bacteria</taxon>
        <taxon>Pseudomonadati</taxon>
        <taxon>Pseudomonadota</taxon>
        <taxon>Gammaproteobacteria</taxon>
        <taxon>Enterobacterales</taxon>
        <taxon>Enterobacteriaceae</taxon>
        <taxon>Enterobacter</taxon>
        <taxon>Enterobacter cloacae complex</taxon>
    </lineage>
</organism>
<name>A0A822X4T8_9ENTR</name>
<dbReference type="Proteomes" id="UP000076205">
    <property type="component" value="Unassembled WGS sequence"/>
</dbReference>
<gene>
    <name evidence="1" type="ORF">SAMEA2273352_04044</name>
</gene>
<dbReference type="RefSeq" id="WP_032620621.1">
    <property type="nucleotide sequence ID" value="NZ_CP126753.1"/>
</dbReference>
<reference evidence="1 2" key="1">
    <citation type="submission" date="2016-03" db="EMBL/GenBank/DDBJ databases">
        <authorList>
            <consortium name="Pathogen Informatics"/>
        </authorList>
    </citation>
    <scope>NUCLEOTIDE SEQUENCE [LARGE SCALE GENOMIC DNA]</scope>
    <source>
        <strain evidence="2">e1424</strain>
    </source>
</reference>
<sequence>MDEKLEALLEKIARLELAAKRGLQFNEEIKPHLTQGHIVSVEYCNTTLKHCALFREWINECFGSSE</sequence>